<keyword evidence="4" id="KW-1185">Reference proteome</keyword>
<keyword evidence="1" id="KW-0853">WD repeat</keyword>
<dbReference type="InterPro" id="IPR052254">
    <property type="entry name" value="CUL4-DDB1_E3_ligase_receptor"/>
</dbReference>
<dbReference type="Proteomes" id="UP001408356">
    <property type="component" value="Unassembled WGS sequence"/>
</dbReference>
<evidence type="ECO:0000313" key="4">
    <source>
        <dbReference type="Proteomes" id="UP001408356"/>
    </source>
</evidence>
<evidence type="ECO:0000256" key="1">
    <source>
        <dbReference type="ARBA" id="ARBA00022574"/>
    </source>
</evidence>
<gene>
    <name evidence="3" type="ORF">SUNI508_02841</name>
</gene>
<proteinExistence type="predicted"/>
<dbReference type="PANTHER" id="PTHR44472">
    <property type="entry name" value="DDB1- AND CUL4-ASSOCIATED FACTOR 4-RELATED"/>
    <property type="match status" value="1"/>
</dbReference>
<comment type="caution">
    <text evidence="3">The sequence shown here is derived from an EMBL/GenBank/DDBJ whole genome shotgun (WGS) entry which is preliminary data.</text>
</comment>
<keyword evidence="2" id="KW-0677">Repeat</keyword>
<sequence length="550" mass="61409">MDIPGYYFDPMQKRYFKIEGNHTAPTGSAWSADNVKKRKLEDQKAEEALQRLDLCKGRIKRAHALNDPLTGGFLAREHGIALDDMMPAILAADLVKKGGIPFKNSIWSSSQHITAMCIVGEDPWTDLGFGYLSPDGSSIASTYIPRDRNGRVHRRLLADYSTPEGRISPYREFILDQISDIKFHRRRGVLLIAQTSPSDRVSLRAAVPAQLPEDEKRTKTPCWQLGQRPCMQIVAQVGPSVQPPQPLQPQMGRLPFADQDHGYVEVNVVTPGPDTSEEILCAAGSNRGIVQWKGEQEFSLSGSLKWIAPSKTDHLVADNAFRDIFAVEYRRNHESIILGGGRPGRCFIADTRVRDVDWKSFRHGSSIAQELTIDDIRTTEDPSFTYDKNEKLIVFLSPDIKSLNEHHVLISGTRHMMQTYDLRMIKGHTSIVSKWRGDISPEVKTDRYIKTFPAYSNDSYNKIGFDVDIEAGIVATAHDDGKVAIHSLESGHQLKSLAIDRIQADVQNKGPIKAMQFEKMSGDQHSSLFVALGSNLEVYSLGDMGPDNKA</sequence>
<dbReference type="PANTHER" id="PTHR44472:SF1">
    <property type="entry name" value="DDB1 AND CUL4 ASSOCIATED FACTOR 4"/>
    <property type="match status" value="1"/>
</dbReference>
<evidence type="ECO:0000313" key="3">
    <source>
        <dbReference type="EMBL" id="KAK9426400.1"/>
    </source>
</evidence>
<dbReference type="InterPro" id="IPR036322">
    <property type="entry name" value="WD40_repeat_dom_sf"/>
</dbReference>
<dbReference type="EMBL" id="JARVKF010000002">
    <property type="protein sequence ID" value="KAK9426400.1"/>
    <property type="molecule type" value="Genomic_DNA"/>
</dbReference>
<reference evidence="3 4" key="1">
    <citation type="journal article" date="2024" name="J. Plant Pathol.">
        <title>Sequence and assembly of the genome of Seiridium unicorne, isolate CBS 538.82, causal agent of cypress canker disease.</title>
        <authorList>
            <person name="Scali E."/>
            <person name="Rocca G.D."/>
            <person name="Danti R."/>
            <person name="Garbelotto M."/>
            <person name="Barberini S."/>
            <person name="Baroncelli R."/>
            <person name="Emiliani G."/>
        </authorList>
    </citation>
    <scope>NUCLEOTIDE SEQUENCE [LARGE SCALE GENOMIC DNA]</scope>
    <source>
        <strain evidence="3 4">BM-138-508</strain>
    </source>
</reference>
<name>A0ABR2VHJ2_9PEZI</name>
<dbReference type="SUPFAM" id="SSF50978">
    <property type="entry name" value="WD40 repeat-like"/>
    <property type="match status" value="1"/>
</dbReference>
<protein>
    <submittedName>
        <fullName evidence="3">Uncharacterized protein</fullName>
    </submittedName>
</protein>
<organism evidence="3 4">
    <name type="scientific">Seiridium unicorne</name>
    <dbReference type="NCBI Taxonomy" id="138068"/>
    <lineage>
        <taxon>Eukaryota</taxon>
        <taxon>Fungi</taxon>
        <taxon>Dikarya</taxon>
        <taxon>Ascomycota</taxon>
        <taxon>Pezizomycotina</taxon>
        <taxon>Sordariomycetes</taxon>
        <taxon>Xylariomycetidae</taxon>
        <taxon>Amphisphaeriales</taxon>
        <taxon>Sporocadaceae</taxon>
        <taxon>Seiridium</taxon>
    </lineage>
</organism>
<evidence type="ECO:0000256" key="2">
    <source>
        <dbReference type="ARBA" id="ARBA00022737"/>
    </source>
</evidence>
<accession>A0ABR2VHJ2</accession>